<feature type="domain" description="STAS" evidence="3">
    <location>
        <begin position="18"/>
        <end position="118"/>
    </location>
</feature>
<evidence type="ECO:0000256" key="1">
    <source>
        <dbReference type="ARBA" id="ARBA00009013"/>
    </source>
</evidence>
<dbReference type="InterPro" id="IPR003658">
    <property type="entry name" value="Anti-sigma_ant"/>
</dbReference>
<dbReference type="InterPro" id="IPR036513">
    <property type="entry name" value="STAS_dom_sf"/>
</dbReference>
<dbReference type="CDD" id="cd07043">
    <property type="entry name" value="STAS_anti-anti-sigma_factors"/>
    <property type="match status" value="1"/>
</dbReference>
<keyword evidence="5" id="KW-1185">Reference proteome</keyword>
<gene>
    <name evidence="4" type="ORF">ACFYWW_31070</name>
</gene>
<reference evidence="4 5" key="1">
    <citation type="submission" date="2024-10" db="EMBL/GenBank/DDBJ databases">
        <title>The Natural Products Discovery Center: Release of the First 8490 Sequenced Strains for Exploring Actinobacteria Biosynthetic Diversity.</title>
        <authorList>
            <person name="Kalkreuter E."/>
            <person name="Kautsar S.A."/>
            <person name="Yang D."/>
            <person name="Bader C.D."/>
            <person name="Teijaro C.N."/>
            <person name="Fluegel L."/>
            <person name="Davis C.M."/>
            <person name="Simpson J.R."/>
            <person name="Lauterbach L."/>
            <person name="Steele A.D."/>
            <person name="Gui C."/>
            <person name="Meng S."/>
            <person name="Li G."/>
            <person name="Viehrig K."/>
            <person name="Ye F."/>
            <person name="Su P."/>
            <person name="Kiefer A.F."/>
            <person name="Nichols A."/>
            <person name="Cepeda A.J."/>
            <person name="Yan W."/>
            <person name="Fan B."/>
            <person name="Jiang Y."/>
            <person name="Adhikari A."/>
            <person name="Zheng C.-J."/>
            <person name="Schuster L."/>
            <person name="Cowan T.M."/>
            <person name="Smanski M.J."/>
            <person name="Chevrette M.G."/>
            <person name="De Carvalho L.P.S."/>
            <person name="Shen B."/>
        </authorList>
    </citation>
    <scope>NUCLEOTIDE SEQUENCE [LARGE SCALE GENOMIC DNA]</scope>
    <source>
        <strain evidence="4 5">NPDC003029</strain>
    </source>
</reference>
<dbReference type="NCBIfam" id="TIGR00377">
    <property type="entry name" value="ant_ant_sig"/>
    <property type="match status" value="1"/>
</dbReference>
<dbReference type="SUPFAM" id="SSF52091">
    <property type="entry name" value="SpoIIaa-like"/>
    <property type="match status" value="1"/>
</dbReference>
<dbReference type="EMBL" id="JBIAPK010000012">
    <property type="protein sequence ID" value="MFF3343103.1"/>
    <property type="molecule type" value="Genomic_DNA"/>
</dbReference>
<evidence type="ECO:0000256" key="2">
    <source>
        <dbReference type="RuleBase" id="RU003749"/>
    </source>
</evidence>
<evidence type="ECO:0000313" key="5">
    <source>
        <dbReference type="Proteomes" id="UP001601976"/>
    </source>
</evidence>
<dbReference type="InterPro" id="IPR002645">
    <property type="entry name" value="STAS_dom"/>
</dbReference>
<evidence type="ECO:0000313" key="4">
    <source>
        <dbReference type="EMBL" id="MFF3343103.1"/>
    </source>
</evidence>
<organism evidence="4 5">
    <name type="scientific">Streptomyces flavidovirens</name>
    <dbReference type="NCBI Taxonomy" id="67298"/>
    <lineage>
        <taxon>Bacteria</taxon>
        <taxon>Bacillati</taxon>
        <taxon>Actinomycetota</taxon>
        <taxon>Actinomycetes</taxon>
        <taxon>Kitasatosporales</taxon>
        <taxon>Streptomycetaceae</taxon>
        <taxon>Streptomyces</taxon>
    </lineage>
</organism>
<dbReference type="Pfam" id="PF01740">
    <property type="entry name" value="STAS"/>
    <property type="match status" value="1"/>
</dbReference>
<proteinExistence type="inferred from homology"/>
<dbReference type="Proteomes" id="UP001601976">
    <property type="component" value="Unassembled WGS sequence"/>
</dbReference>
<evidence type="ECO:0000259" key="3">
    <source>
        <dbReference type="PROSITE" id="PS50801"/>
    </source>
</evidence>
<accession>A0ABW6RNJ2</accession>
<name>A0ABW6RNJ2_9ACTN</name>
<protein>
    <recommendedName>
        <fullName evidence="2">Anti-sigma factor antagonist</fullName>
    </recommendedName>
</protein>
<dbReference type="PANTHER" id="PTHR33495:SF2">
    <property type="entry name" value="ANTI-SIGMA FACTOR ANTAGONIST TM_1081-RELATED"/>
    <property type="match status" value="1"/>
</dbReference>
<dbReference type="PANTHER" id="PTHR33495">
    <property type="entry name" value="ANTI-SIGMA FACTOR ANTAGONIST TM_1081-RELATED-RELATED"/>
    <property type="match status" value="1"/>
</dbReference>
<dbReference type="Gene3D" id="3.30.750.24">
    <property type="entry name" value="STAS domain"/>
    <property type="match status" value="1"/>
</dbReference>
<comment type="caution">
    <text evidence="4">The sequence shown here is derived from an EMBL/GenBank/DDBJ whole genome shotgun (WGS) entry which is preliminary data.</text>
</comment>
<dbReference type="RefSeq" id="WP_355722723.1">
    <property type="nucleotide sequence ID" value="NZ_JBEXNP010000013.1"/>
</dbReference>
<sequence>MSPEPENLNVEVTIHDADTAILAVGGELDLDTATLLHTHLANQIHHGRLHLVLDLSGLEFMDSSGLNTVIKATRETRQANGNLYLAAATPTVHRLLEITGMSAATPIHSSVDDALKAASSASDSTGEAS</sequence>
<comment type="similarity">
    <text evidence="1 2">Belongs to the anti-sigma-factor antagonist family.</text>
</comment>
<dbReference type="PROSITE" id="PS50801">
    <property type="entry name" value="STAS"/>
    <property type="match status" value="1"/>
</dbReference>